<dbReference type="Proteomes" id="UP000054007">
    <property type="component" value="Unassembled WGS sequence"/>
</dbReference>
<feature type="compositionally biased region" description="Basic and acidic residues" evidence="1">
    <location>
        <begin position="94"/>
        <end position="107"/>
    </location>
</feature>
<gene>
    <name evidence="2" type="ORF">CYLTODRAFT_59880</name>
</gene>
<feature type="compositionally biased region" description="Polar residues" evidence="1">
    <location>
        <begin position="54"/>
        <end position="69"/>
    </location>
</feature>
<feature type="region of interest" description="Disordered" evidence="1">
    <location>
        <begin position="89"/>
        <end position="119"/>
    </location>
</feature>
<protein>
    <submittedName>
        <fullName evidence="2">Uncharacterized protein</fullName>
    </submittedName>
</protein>
<proteinExistence type="predicted"/>
<keyword evidence="3" id="KW-1185">Reference proteome</keyword>
<evidence type="ECO:0000256" key="1">
    <source>
        <dbReference type="SAM" id="MobiDB-lite"/>
    </source>
</evidence>
<feature type="region of interest" description="Disordered" evidence="1">
    <location>
        <begin position="1"/>
        <end position="75"/>
    </location>
</feature>
<sequence length="158" mass="17545">MSKLHRELSEAQGSTVAQALHESAIPHSRAVAPSQASLVELPSSPSNEPRPLSISPTSFSRRISNSNLPHSPREAAAGKYTLFRLSIDRRRKHDNAQKRVAGEHGSEPRFSTPGANTMMPLRGMSRKAIWKAELKRQQFLRQQNVATTKFPIARTTRA</sequence>
<reference evidence="2 3" key="1">
    <citation type="journal article" date="2015" name="Fungal Genet. Biol.">
        <title>Evolution of novel wood decay mechanisms in Agaricales revealed by the genome sequences of Fistulina hepatica and Cylindrobasidium torrendii.</title>
        <authorList>
            <person name="Floudas D."/>
            <person name="Held B.W."/>
            <person name="Riley R."/>
            <person name="Nagy L.G."/>
            <person name="Koehler G."/>
            <person name="Ransdell A.S."/>
            <person name="Younus H."/>
            <person name="Chow J."/>
            <person name="Chiniquy J."/>
            <person name="Lipzen A."/>
            <person name="Tritt A."/>
            <person name="Sun H."/>
            <person name="Haridas S."/>
            <person name="LaButti K."/>
            <person name="Ohm R.A."/>
            <person name="Kues U."/>
            <person name="Blanchette R.A."/>
            <person name="Grigoriev I.V."/>
            <person name="Minto R.E."/>
            <person name="Hibbett D.S."/>
        </authorList>
    </citation>
    <scope>NUCLEOTIDE SEQUENCE [LARGE SCALE GENOMIC DNA]</scope>
    <source>
        <strain evidence="2 3">FP15055 ss-10</strain>
    </source>
</reference>
<accession>A0A0D7B4N9</accession>
<name>A0A0D7B4N9_9AGAR</name>
<organism evidence="2 3">
    <name type="scientific">Cylindrobasidium torrendii FP15055 ss-10</name>
    <dbReference type="NCBI Taxonomy" id="1314674"/>
    <lineage>
        <taxon>Eukaryota</taxon>
        <taxon>Fungi</taxon>
        <taxon>Dikarya</taxon>
        <taxon>Basidiomycota</taxon>
        <taxon>Agaricomycotina</taxon>
        <taxon>Agaricomycetes</taxon>
        <taxon>Agaricomycetidae</taxon>
        <taxon>Agaricales</taxon>
        <taxon>Marasmiineae</taxon>
        <taxon>Physalacriaceae</taxon>
        <taxon>Cylindrobasidium</taxon>
    </lineage>
</organism>
<dbReference type="AlphaFoldDB" id="A0A0D7B4N9"/>
<evidence type="ECO:0000313" key="3">
    <source>
        <dbReference type="Proteomes" id="UP000054007"/>
    </source>
</evidence>
<dbReference type="EMBL" id="KN880586">
    <property type="protein sequence ID" value="KIY65533.1"/>
    <property type="molecule type" value="Genomic_DNA"/>
</dbReference>
<evidence type="ECO:0000313" key="2">
    <source>
        <dbReference type="EMBL" id="KIY65533.1"/>
    </source>
</evidence>